<dbReference type="InterPro" id="IPR009562">
    <property type="entry name" value="DUF1178"/>
</dbReference>
<dbReference type="Proteomes" id="UP000032160">
    <property type="component" value="Chromosome I"/>
</dbReference>
<dbReference type="KEGG" id="pect:BN1012_Phect920"/>
<dbReference type="STRING" id="1458461.BN1012_Phect920"/>
<feature type="region of interest" description="Disordered" evidence="1">
    <location>
        <begin position="53"/>
        <end position="75"/>
    </location>
</feature>
<reference evidence="2 3" key="1">
    <citation type="journal article" date="2014" name="Front. Genet.">
        <title>Genome and metabolic network of "Candidatus Phaeomarinobacter ectocarpi" Ec32, a new candidate genus of Alphaproteobacteria frequently associated with brown algae.</title>
        <authorList>
            <person name="Dittami S.M."/>
            <person name="Barbeyron T."/>
            <person name="Boyen C."/>
            <person name="Cambefort J."/>
            <person name="Collet G."/>
            <person name="Delage L."/>
            <person name="Gobet A."/>
            <person name="Groisillier A."/>
            <person name="Leblanc C."/>
            <person name="Michel G."/>
            <person name="Scornet D."/>
            <person name="Siegel A."/>
            <person name="Tapia J.E."/>
            <person name="Tonon T."/>
        </authorList>
    </citation>
    <scope>NUCLEOTIDE SEQUENCE [LARGE SCALE GENOMIC DNA]</scope>
    <source>
        <strain evidence="2 3">Ec32</strain>
    </source>
</reference>
<dbReference type="AlphaFoldDB" id="X5MEB1"/>
<evidence type="ECO:0000313" key="3">
    <source>
        <dbReference type="Proteomes" id="UP000032160"/>
    </source>
</evidence>
<dbReference type="OrthoDB" id="9799894at2"/>
<dbReference type="HOGENOM" id="CLU_112041_1_0_5"/>
<organism evidence="2 3">
    <name type="scientific">Candidatus Phaeomarinibacter ectocarpi</name>
    <dbReference type="NCBI Taxonomy" id="1458461"/>
    <lineage>
        <taxon>Bacteria</taxon>
        <taxon>Pseudomonadati</taxon>
        <taxon>Pseudomonadota</taxon>
        <taxon>Alphaproteobacteria</taxon>
        <taxon>Hyphomicrobiales</taxon>
        <taxon>Parvibaculaceae</taxon>
        <taxon>Candidatus Phaeomarinibacter</taxon>
    </lineage>
</organism>
<accession>X5MEB1</accession>
<dbReference type="PIRSF" id="PIRSF032131">
    <property type="entry name" value="UCP032131"/>
    <property type="match status" value="1"/>
</dbReference>
<gene>
    <name evidence="2" type="ORF">BN1012_Phect920</name>
</gene>
<proteinExistence type="predicted"/>
<protein>
    <recommendedName>
        <fullName evidence="4">DUF1178 family protein</fullName>
    </recommendedName>
</protein>
<dbReference type="Pfam" id="PF06676">
    <property type="entry name" value="DUF1178"/>
    <property type="match status" value="1"/>
</dbReference>
<dbReference type="EMBL" id="HG966617">
    <property type="protein sequence ID" value="CDO59134.1"/>
    <property type="molecule type" value="Genomic_DNA"/>
</dbReference>
<keyword evidence="3" id="KW-1185">Reference proteome</keyword>
<evidence type="ECO:0000256" key="1">
    <source>
        <dbReference type="SAM" id="MobiDB-lite"/>
    </source>
</evidence>
<evidence type="ECO:0000313" key="2">
    <source>
        <dbReference type="EMBL" id="CDO59134.1"/>
    </source>
</evidence>
<dbReference type="RefSeq" id="WP_043949883.1">
    <property type="nucleotide sequence ID" value="NZ_HG966617.1"/>
</dbReference>
<dbReference type="PATRIC" id="fig|1458461.3.peg.920"/>
<name>X5MEB1_9HYPH</name>
<sequence length="155" mass="16676">MIRYSLICADGHEFESWFASSDAFDALAEQGHLSCVVCGTPKVEKSLMAPAIGRKSNQKSGAAEATPPPLALKGDGGEALKAAKELAAFMDKVRSHVEANAEYVGDNFADEARAIHNKETEMRQIYGEATLEEARDLIEDGVAVAPIPAKRRKSN</sequence>
<evidence type="ECO:0008006" key="4">
    <source>
        <dbReference type="Google" id="ProtNLM"/>
    </source>
</evidence>